<dbReference type="HOGENOM" id="CLU_000604_84_3_3"/>
<dbReference type="PROSITE" id="PS50893">
    <property type="entry name" value="ABC_TRANSPORTER_2"/>
    <property type="match status" value="1"/>
</dbReference>
<keyword evidence="4 9" id="KW-0812">Transmembrane</keyword>
<dbReference type="InterPro" id="IPR003439">
    <property type="entry name" value="ABC_transporter-like_ATP-bd"/>
</dbReference>
<evidence type="ECO:0000256" key="8">
    <source>
        <dbReference type="ARBA" id="ARBA00023136"/>
    </source>
</evidence>
<dbReference type="eggNOG" id="COG1132">
    <property type="taxonomic scope" value="Bacteria"/>
</dbReference>
<feature type="transmembrane region" description="Helical" evidence="9">
    <location>
        <begin position="146"/>
        <end position="166"/>
    </location>
</feature>
<keyword evidence="5" id="KW-0547">Nucleotide-binding</keyword>
<dbReference type="PROSITE" id="PS00211">
    <property type="entry name" value="ABC_TRANSPORTER_1"/>
    <property type="match status" value="1"/>
</dbReference>
<dbReference type="GO" id="GO:0140359">
    <property type="term" value="F:ABC-type transporter activity"/>
    <property type="evidence" value="ECO:0007669"/>
    <property type="project" value="InterPro"/>
</dbReference>
<feature type="domain" description="ABC transporter" evidence="10">
    <location>
        <begin position="356"/>
        <end position="595"/>
    </location>
</feature>
<dbReference type="InterPro" id="IPR011527">
    <property type="entry name" value="ABC1_TM_dom"/>
</dbReference>
<dbReference type="InterPro" id="IPR003593">
    <property type="entry name" value="AAA+_ATPase"/>
</dbReference>
<feature type="transmembrane region" description="Helical" evidence="9">
    <location>
        <begin position="172"/>
        <end position="192"/>
    </location>
</feature>
<evidence type="ECO:0000256" key="2">
    <source>
        <dbReference type="ARBA" id="ARBA00022448"/>
    </source>
</evidence>
<accession>U5QJI7</accession>
<sequence length="603" mass="66957">MTNIAGIVVRLQTLRQSLAVLWDTSAAESTFLAAALLLQGLSPAVGIWLIKQVVDALSVALVHGQPLDSALLTRLIALWIGALAMETLLQPWAEALQGNLGEKLTARMNVLLMRKAEQFPDLSRFEDTRYYDELQILQQQAAYRPLNLLLFAANAARGLVTLLAMLSLLAQASLWLALLILVTALPQIYLGYRLQQQVWNGTLWSSPEARRMQYYSALMLTDTWAKEVRLFSLGSFFIERYLVAFRQLHRTMGGLRNRQAAWSAGAALLSIVGNGLAFYTVVSLAIAGRFSLGSVLLFVQALGGLQYSFSELVHHSTMLYDCLLYLERFFAFLQVQPTLPIRTPGRAIPSPIAQGIVFDCVDFCYPDGRQALMGVSFTLRPGELVALVGENGSGKTTLVKLLTRLYDPSRGSIHIDGEDLRDLDLESWRSQVATIFQDFGRYALTAWENIALADLSALQQRGRIEQAVRRAGADTLIDQLPQTLDTPLGKPFDGTELSGGEWQKLALARAFLREQAQLLILDEPTAALDPKSEFEIYQHFAELVRGRTALLVTHRLASTRLADRILVLDRGALVEEGNHEQLLQRGGKYAALWQMQVAQYGLV</sequence>
<organism evidence="12 13">
    <name type="scientific">Gloeobacter kilaueensis (strain ATCC BAA-2537 / CCAP 1431/1 / ULC 316 / JS1)</name>
    <dbReference type="NCBI Taxonomy" id="1183438"/>
    <lineage>
        <taxon>Bacteria</taxon>
        <taxon>Bacillati</taxon>
        <taxon>Cyanobacteriota</taxon>
        <taxon>Cyanophyceae</taxon>
        <taxon>Gloeobacterales</taxon>
        <taxon>Gloeobacteraceae</taxon>
        <taxon>Gloeobacter</taxon>
    </lineage>
</organism>
<proteinExistence type="predicted"/>
<dbReference type="SMART" id="SM00382">
    <property type="entry name" value="AAA"/>
    <property type="match status" value="1"/>
</dbReference>
<dbReference type="GO" id="GO:0016887">
    <property type="term" value="F:ATP hydrolysis activity"/>
    <property type="evidence" value="ECO:0007669"/>
    <property type="project" value="InterPro"/>
</dbReference>
<gene>
    <name evidence="12" type="ORF">GKIL_2840</name>
</gene>
<evidence type="ECO:0000256" key="6">
    <source>
        <dbReference type="ARBA" id="ARBA00022840"/>
    </source>
</evidence>
<keyword evidence="8 9" id="KW-0472">Membrane</keyword>
<evidence type="ECO:0000256" key="5">
    <source>
        <dbReference type="ARBA" id="ARBA00022741"/>
    </source>
</evidence>
<dbReference type="Pfam" id="PF00005">
    <property type="entry name" value="ABC_tran"/>
    <property type="match status" value="1"/>
</dbReference>
<name>U5QJI7_GLOK1</name>
<evidence type="ECO:0000313" key="13">
    <source>
        <dbReference type="Proteomes" id="UP000017396"/>
    </source>
</evidence>
<evidence type="ECO:0000256" key="4">
    <source>
        <dbReference type="ARBA" id="ARBA00022692"/>
    </source>
</evidence>
<dbReference type="GO" id="GO:0034040">
    <property type="term" value="F:ATPase-coupled lipid transmembrane transporter activity"/>
    <property type="evidence" value="ECO:0007669"/>
    <property type="project" value="TreeGrafter"/>
</dbReference>
<dbReference type="AlphaFoldDB" id="U5QJI7"/>
<protein>
    <submittedName>
        <fullName evidence="12">ABC transporter</fullName>
    </submittedName>
</protein>
<evidence type="ECO:0000256" key="3">
    <source>
        <dbReference type="ARBA" id="ARBA00022475"/>
    </source>
</evidence>
<dbReference type="FunFam" id="3.40.50.300:FF:000221">
    <property type="entry name" value="Multidrug ABC transporter ATP-binding protein"/>
    <property type="match status" value="1"/>
</dbReference>
<evidence type="ECO:0000256" key="9">
    <source>
        <dbReference type="SAM" id="Phobius"/>
    </source>
</evidence>
<dbReference type="GO" id="GO:0005886">
    <property type="term" value="C:plasma membrane"/>
    <property type="evidence" value="ECO:0007669"/>
    <property type="project" value="UniProtKB-SubCell"/>
</dbReference>
<dbReference type="InterPro" id="IPR027417">
    <property type="entry name" value="P-loop_NTPase"/>
</dbReference>
<feature type="transmembrane region" description="Helical" evidence="9">
    <location>
        <begin position="260"/>
        <end position="280"/>
    </location>
</feature>
<evidence type="ECO:0000256" key="1">
    <source>
        <dbReference type="ARBA" id="ARBA00004651"/>
    </source>
</evidence>
<evidence type="ECO:0000259" key="10">
    <source>
        <dbReference type="PROSITE" id="PS50893"/>
    </source>
</evidence>
<dbReference type="SUPFAM" id="SSF90123">
    <property type="entry name" value="ABC transporter transmembrane region"/>
    <property type="match status" value="1"/>
</dbReference>
<dbReference type="STRING" id="1183438.GKIL_2840"/>
<dbReference type="OrthoDB" id="9762790at2"/>
<dbReference type="InterPro" id="IPR039421">
    <property type="entry name" value="Type_1_exporter"/>
</dbReference>
<keyword evidence="7 9" id="KW-1133">Transmembrane helix</keyword>
<dbReference type="Gene3D" id="3.40.50.300">
    <property type="entry name" value="P-loop containing nucleotide triphosphate hydrolases"/>
    <property type="match status" value="1"/>
</dbReference>
<dbReference type="RefSeq" id="WP_023174307.1">
    <property type="nucleotide sequence ID" value="NC_022600.1"/>
</dbReference>
<keyword evidence="2" id="KW-0813">Transport</keyword>
<comment type="subcellular location">
    <subcellularLocation>
        <location evidence="1">Cell membrane</location>
        <topology evidence="1">Multi-pass membrane protein</topology>
    </subcellularLocation>
</comment>
<dbReference type="EMBL" id="CP003587">
    <property type="protein sequence ID" value="AGY59086.1"/>
    <property type="molecule type" value="Genomic_DNA"/>
</dbReference>
<reference evidence="12 13" key="1">
    <citation type="journal article" date="2013" name="PLoS ONE">
        <title>Cultivation and Complete Genome Sequencing of Gloeobacter kilaueensis sp. nov., from a Lava Cave in Kilauea Caldera, Hawai'i.</title>
        <authorList>
            <person name="Saw J.H."/>
            <person name="Schatz M."/>
            <person name="Brown M.V."/>
            <person name="Kunkel D.D."/>
            <person name="Foster J.S."/>
            <person name="Shick H."/>
            <person name="Christensen S."/>
            <person name="Hou S."/>
            <person name="Wan X."/>
            <person name="Donachie S.P."/>
        </authorList>
    </citation>
    <scope>NUCLEOTIDE SEQUENCE [LARGE SCALE GENOMIC DNA]</scope>
    <source>
        <strain evidence="13">JS</strain>
    </source>
</reference>
<keyword evidence="6" id="KW-0067">ATP-binding</keyword>
<keyword evidence="3" id="KW-1003">Cell membrane</keyword>
<dbReference type="InterPro" id="IPR017871">
    <property type="entry name" value="ABC_transporter-like_CS"/>
</dbReference>
<dbReference type="SUPFAM" id="SSF52540">
    <property type="entry name" value="P-loop containing nucleoside triphosphate hydrolases"/>
    <property type="match status" value="1"/>
</dbReference>
<feature type="domain" description="ABC transmembrane type-1" evidence="11">
    <location>
        <begin position="31"/>
        <end position="321"/>
    </location>
</feature>
<evidence type="ECO:0000259" key="11">
    <source>
        <dbReference type="PROSITE" id="PS50929"/>
    </source>
</evidence>
<dbReference type="Gene3D" id="1.20.1560.10">
    <property type="entry name" value="ABC transporter type 1, transmembrane domain"/>
    <property type="match status" value="1"/>
</dbReference>
<dbReference type="KEGG" id="glj:GKIL_2840"/>
<evidence type="ECO:0000313" key="12">
    <source>
        <dbReference type="EMBL" id="AGY59086.1"/>
    </source>
</evidence>
<dbReference type="PROSITE" id="PS50929">
    <property type="entry name" value="ABC_TM1F"/>
    <property type="match status" value="1"/>
</dbReference>
<dbReference type="Proteomes" id="UP000017396">
    <property type="component" value="Chromosome"/>
</dbReference>
<keyword evidence="13" id="KW-1185">Reference proteome</keyword>
<evidence type="ECO:0000256" key="7">
    <source>
        <dbReference type="ARBA" id="ARBA00022989"/>
    </source>
</evidence>
<dbReference type="PATRIC" id="fig|1183438.3.peg.2801"/>
<dbReference type="PANTHER" id="PTHR24221">
    <property type="entry name" value="ATP-BINDING CASSETTE SUB-FAMILY B"/>
    <property type="match status" value="1"/>
</dbReference>
<dbReference type="InterPro" id="IPR036640">
    <property type="entry name" value="ABC1_TM_sf"/>
</dbReference>
<dbReference type="GO" id="GO:0005524">
    <property type="term" value="F:ATP binding"/>
    <property type="evidence" value="ECO:0007669"/>
    <property type="project" value="UniProtKB-KW"/>
</dbReference>
<dbReference type="PANTHER" id="PTHR24221:SF646">
    <property type="entry name" value="HAEMOLYSIN SECRETION ATP-BINDING PROTEIN"/>
    <property type="match status" value="1"/>
</dbReference>